<organism evidence="1 2">
    <name type="scientific">Synechococcus phage S-SRM01</name>
    <dbReference type="NCBI Taxonomy" id="2781608"/>
    <lineage>
        <taxon>Viruses</taxon>
        <taxon>Duplodnaviria</taxon>
        <taxon>Heunggongvirae</taxon>
        <taxon>Uroviricota</taxon>
        <taxon>Caudoviricetes</taxon>
        <taxon>Pantevenvirales</taxon>
        <taxon>Kyanoviridae</taxon>
        <taxon>Serangoonvirus</taxon>
        <taxon>Serangoonvirus essarone</taxon>
    </lineage>
</organism>
<keyword evidence="2" id="KW-1185">Reference proteome</keyword>
<dbReference type="EMBL" id="MW015081">
    <property type="protein sequence ID" value="QPX48146.1"/>
    <property type="molecule type" value="Genomic_DNA"/>
</dbReference>
<dbReference type="Proteomes" id="UP000664915">
    <property type="component" value="Segment"/>
</dbReference>
<name>A0A879R377_9CAUD</name>
<dbReference type="GeneID" id="77946351"/>
<evidence type="ECO:0000313" key="2">
    <source>
        <dbReference type="Proteomes" id="UP000664915"/>
    </source>
</evidence>
<dbReference type="RefSeq" id="YP_010670156.1">
    <property type="nucleotide sequence ID" value="NC_070963.1"/>
</dbReference>
<evidence type="ECO:0000313" key="1">
    <source>
        <dbReference type="EMBL" id="QPX48146.1"/>
    </source>
</evidence>
<reference evidence="1" key="1">
    <citation type="submission" date="2020-09" db="EMBL/GenBank/DDBJ databases">
        <authorList>
            <person name="Zhang D."/>
            <person name="Hatherill J.R."/>
            <person name="Ramirez J.F."/>
            <person name="Edinger B."/>
            <person name="Balarin R."/>
            <person name="Sullivan A."/>
            <person name="Humpal K.M."/>
            <person name="Guseva A."/>
            <person name="Butela K.A."/>
            <person name="Garlena R.A."/>
            <person name="Russell D.A."/>
            <person name="Pope W.H."/>
            <person name="Jacobs-Sera D."/>
            <person name="Hatfull G.F."/>
        </authorList>
    </citation>
    <scope>NUCLEOTIDE SEQUENCE</scope>
</reference>
<protein>
    <submittedName>
        <fullName evidence="1">Uncharacterized protein</fullName>
    </submittedName>
</protein>
<proteinExistence type="predicted"/>
<accession>A0A879R377</accession>
<dbReference type="KEGG" id="vg:77946351"/>
<sequence length="96" mass="10950">MDLQSNASKVVEMDAKIKKLTAQFNSLKDELISQMIAENVSTIDIKRRKVCLCQRQTKDFGDTIARLELELKAEKKKLETLGEFTISSVSNFIQVR</sequence>